<protein>
    <submittedName>
        <fullName evidence="4">D-alanyl-D-alanine carboxypeptidase/D-alanyl-D-alanine-endopeptidase</fullName>
    </submittedName>
</protein>
<dbReference type="STRING" id="1121098.HMPREF1534_03740"/>
<evidence type="ECO:0000256" key="1">
    <source>
        <dbReference type="ARBA" id="ARBA00006096"/>
    </source>
</evidence>
<dbReference type="PRINTS" id="PR00922">
    <property type="entry name" value="DADACBPTASE3"/>
</dbReference>
<keyword evidence="4" id="KW-0645">Protease</keyword>
<feature type="signal peptide" evidence="3">
    <location>
        <begin position="1"/>
        <end position="19"/>
    </location>
</feature>
<dbReference type="Pfam" id="PF02113">
    <property type="entry name" value="Peptidase_S13"/>
    <property type="match status" value="1"/>
</dbReference>
<comment type="similarity">
    <text evidence="1">Belongs to the peptidase S13 family.</text>
</comment>
<evidence type="ECO:0000256" key="2">
    <source>
        <dbReference type="ARBA" id="ARBA00022801"/>
    </source>
</evidence>
<dbReference type="GO" id="GO:0000270">
    <property type="term" value="P:peptidoglycan metabolic process"/>
    <property type="evidence" value="ECO:0007669"/>
    <property type="project" value="TreeGrafter"/>
</dbReference>
<dbReference type="InterPro" id="IPR000667">
    <property type="entry name" value="Peptidase_S13"/>
</dbReference>
<dbReference type="AlphaFoldDB" id="U6R7R7"/>
<organism evidence="4 5">
    <name type="scientific">Phocaeicola massiliensis B84634 = Timone 84634 = DSM 17679 = JCM 13223</name>
    <dbReference type="NCBI Taxonomy" id="1121098"/>
    <lineage>
        <taxon>Bacteria</taxon>
        <taxon>Pseudomonadati</taxon>
        <taxon>Bacteroidota</taxon>
        <taxon>Bacteroidia</taxon>
        <taxon>Bacteroidales</taxon>
        <taxon>Bacteroidaceae</taxon>
        <taxon>Phocaeicola</taxon>
    </lineage>
</organism>
<dbReference type="GO" id="GO:0006508">
    <property type="term" value="P:proteolysis"/>
    <property type="evidence" value="ECO:0007669"/>
    <property type="project" value="InterPro"/>
</dbReference>
<dbReference type="Gene3D" id="3.40.710.10">
    <property type="entry name" value="DD-peptidase/beta-lactamase superfamily"/>
    <property type="match status" value="2"/>
</dbReference>
<dbReference type="Gene3D" id="3.50.80.20">
    <property type="entry name" value="D-Ala-D-Ala carboxypeptidase C, peptidase S13"/>
    <property type="match status" value="1"/>
</dbReference>
<feature type="chain" id="PRO_5004676282" evidence="3">
    <location>
        <begin position="20"/>
        <end position="468"/>
    </location>
</feature>
<keyword evidence="5" id="KW-1185">Reference proteome</keyword>
<dbReference type="RefSeq" id="WP_005944987.1">
    <property type="nucleotide sequence ID" value="NZ_KB890319.1"/>
</dbReference>
<evidence type="ECO:0000313" key="4">
    <source>
        <dbReference type="EMBL" id="EOA52314.1"/>
    </source>
</evidence>
<evidence type="ECO:0000256" key="3">
    <source>
        <dbReference type="SAM" id="SignalP"/>
    </source>
</evidence>
<dbReference type="GeneID" id="60060444"/>
<dbReference type="SUPFAM" id="SSF56601">
    <property type="entry name" value="beta-lactamase/transpeptidase-like"/>
    <property type="match status" value="1"/>
</dbReference>
<dbReference type="EMBL" id="AQHY01000040">
    <property type="protein sequence ID" value="EOA52314.1"/>
    <property type="molecule type" value="Genomic_DNA"/>
</dbReference>
<comment type="caution">
    <text evidence="4">The sequence shown here is derived from an EMBL/GenBank/DDBJ whole genome shotgun (WGS) entry which is preliminary data.</text>
</comment>
<evidence type="ECO:0000313" key="5">
    <source>
        <dbReference type="Proteomes" id="UP000017831"/>
    </source>
</evidence>
<keyword evidence="2" id="KW-0378">Hydrolase</keyword>
<dbReference type="PANTHER" id="PTHR30023">
    <property type="entry name" value="D-ALANYL-D-ALANINE CARBOXYPEPTIDASE"/>
    <property type="match status" value="1"/>
</dbReference>
<dbReference type="eggNOG" id="COG2027">
    <property type="taxonomic scope" value="Bacteria"/>
</dbReference>
<dbReference type="NCBIfam" id="TIGR00666">
    <property type="entry name" value="PBP4"/>
    <property type="match status" value="1"/>
</dbReference>
<sequence>MKRAVLFLLLNLTICAIYAQSQPVSQRLDALLNDEILKTSEVGITVFDLTTGESLYRYQDEKLYRPASIEKVITSVTALARLGADYTMDTHLRYTGKIENDTLKGNLYLIGGFDPELMDEDLDSLVAAVEAQGIRYVTDTIAADVSMTDSVYWGPGWSWDDTPYSFQPYLSPLMLNRGCVDVSVSPAQKDSLPTVRCTPVSDYYRVCNRAVSRNPQAGKLEITRNWLSNGNVITVSGNVSRPYTGQVNIYTSKDFFFHTFIQRLKEKGITSGVHTYADCPVIHDSIATFCTIRRPIRQVLERALKKSDNLCAESMFYHLAAQHAPHHRVTADDGTDAIADFMKTVLGFNPDNYKIVDGSGVSLYNYISPRLLLEYLKYAYYHRDIFLPLYDALPIAGVDGTLQYRMKQTKARGNVRAKTGSVTGVSSLAGYVKGADGHQLAFVIINQNVLKLSRARVFQDKVCDILSR</sequence>
<dbReference type="Proteomes" id="UP000017831">
    <property type="component" value="Unassembled WGS sequence"/>
</dbReference>
<name>U6R7R7_9BACT</name>
<gene>
    <name evidence="4" type="ORF">HMPREF1534_03740</name>
</gene>
<keyword evidence="4" id="KW-0121">Carboxypeptidase</keyword>
<dbReference type="PANTHER" id="PTHR30023:SF0">
    <property type="entry name" value="PENICILLIN-SENSITIVE CARBOXYPEPTIDASE A"/>
    <property type="match status" value="1"/>
</dbReference>
<dbReference type="OrthoDB" id="9802627at2"/>
<accession>U6R7R7</accession>
<dbReference type="InterPro" id="IPR012338">
    <property type="entry name" value="Beta-lactam/transpept-like"/>
</dbReference>
<keyword evidence="3" id="KW-0732">Signal</keyword>
<dbReference type="HOGENOM" id="CLU_017692_1_3_10"/>
<dbReference type="GO" id="GO:0004185">
    <property type="term" value="F:serine-type carboxypeptidase activity"/>
    <property type="evidence" value="ECO:0007669"/>
    <property type="project" value="InterPro"/>
</dbReference>
<reference evidence="4 5" key="1">
    <citation type="submission" date="2013-04" db="EMBL/GenBank/DDBJ databases">
        <title>The Genome Sequence of Bacteroides massiliensis DSM 17679.</title>
        <authorList>
            <consortium name="The Broad Institute Genomics Platform"/>
            <person name="Earl A."/>
            <person name="Ward D."/>
            <person name="Feldgarden M."/>
            <person name="Gevers D."/>
            <person name="Martens E."/>
            <person name="Fenner L."/>
            <person name="Roux V."/>
            <person name="Mallet M.N."/>
            <person name="Raoult D."/>
            <person name="Walker B."/>
            <person name="Young S."/>
            <person name="Zeng Q."/>
            <person name="Gargeya S."/>
            <person name="Fitzgerald M."/>
            <person name="Haas B."/>
            <person name="Abouelleil A."/>
            <person name="Allen A.W."/>
            <person name="Alvarado L."/>
            <person name="Arachchi H.M."/>
            <person name="Berlin A.M."/>
            <person name="Chapman S.B."/>
            <person name="Gainer-Dewar J."/>
            <person name="Goldberg J."/>
            <person name="Griggs A."/>
            <person name="Gujja S."/>
            <person name="Hansen M."/>
            <person name="Howarth C."/>
            <person name="Imamovic A."/>
            <person name="Ireland A."/>
            <person name="Larimer J."/>
            <person name="McCowan C."/>
            <person name="Murphy C."/>
            <person name="Pearson M."/>
            <person name="Poon T.W."/>
            <person name="Priest M."/>
            <person name="Roberts A."/>
            <person name="Saif S."/>
            <person name="Shea T."/>
            <person name="Sisk P."/>
            <person name="Sykes S."/>
            <person name="Wortman J."/>
            <person name="Nusbaum C."/>
            <person name="Birren B."/>
        </authorList>
    </citation>
    <scope>NUCLEOTIDE SEQUENCE [LARGE SCALE GENOMIC DNA]</scope>
    <source>
        <strain evidence="5">B84634 / Timone 84634 / DSM 17679 / JCM 13223</strain>
    </source>
</reference>
<proteinExistence type="inferred from homology"/>
<dbReference type="PATRIC" id="fig|1121098.3.peg.3819"/>